<dbReference type="Proteomes" id="UP000002709">
    <property type="component" value="Chromosome"/>
</dbReference>
<protein>
    <recommendedName>
        <fullName evidence="3">DUF4412 domain-containing protein</fullName>
    </recommendedName>
</protein>
<dbReference type="PROSITE" id="PS51257">
    <property type="entry name" value="PROKAR_LIPOPROTEIN"/>
    <property type="match status" value="1"/>
</dbReference>
<feature type="compositionally biased region" description="Basic and acidic residues" evidence="1">
    <location>
        <begin position="245"/>
        <end position="262"/>
    </location>
</feature>
<evidence type="ECO:0000313" key="5">
    <source>
        <dbReference type="Proteomes" id="UP000002709"/>
    </source>
</evidence>
<reference evidence="5" key="1">
    <citation type="submission" date="2005-08" db="EMBL/GenBank/DDBJ databases">
        <title>Complete sequence of Pelodictyon luteolum DSM 273.</title>
        <authorList>
            <consortium name="US DOE Joint Genome Institute"/>
            <person name="Copeland A."/>
            <person name="Lucas S."/>
            <person name="Lapidus A."/>
            <person name="Barry K."/>
            <person name="Detter J.C."/>
            <person name="Glavina T."/>
            <person name="Hammon N."/>
            <person name="Israni S."/>
            <person name="Pitluck S."/>
            <person name="Bryant D."/>
            <person name="Schmutz J."/>
            <person name="Larimer F."/>
            <person name="Land M."/>
            <person name="Kyrpides N."/>
            <person name="Ivanova N."/>
            <person name="Richardson P."/>
        </authorList>
    </citation>
    <scope>NUCLEOTIDE SEQUENCE [LARGE SCALE GENOMIC DNA]</scope>
    <source>
        <strain evidence="5">DSM 273 / BCRC 81028 / 2530</strain>
    </source>
</reference>
<feature type="signal peptide" evidence="2">
    <location>
        <begin position="1"/>
        <end position="26"/>
    </location>
</feature>
<dbReference type="InterPro" id="IPR025524">
    <property type="entry name" value="DUF4412"/>
</dbReference>
<dbReference type="AlphaFoldDB" id="Q3B6T2"/>
<feature type="region of interest" description="Disordered" evidence="1">
    <location>
        <begin position="239"/>
        <end position="268"/>
    </location>
</feature>
<keyword evidence="5" id="KW-1185">Reference proteome</keyword>
<evidence type="ECO:0000259" key="3">
    <source>
        <dbReference type="Pfam" id="PF14371"/>
    </source>
</evidence>
<keyword evidence="2" id="KW-0732">Signal</keyword>
<gene>
    <name evidence="4" type="ordered locus">Plut_0059</name>
</gene>
<evidence type="ECO:0000256" key="2">
    <source>
        <dbReference type="SAM" id="SignalP"/>
    </source>
</evidence>
<dbReference type="KEGG" id="plt:Plut_0059"/>
<dbReference type="HOGENOM" id="CLU_088873_0_0_10"/>
<feature type="domain" description="DUF4412" evidence="3">
    <location>
        <begin position="44"/>
        <end position="233"/>
    </location>
</feature>
<feature type="chain" id="PRO_5004224302" description="DUF4412 domain-containing protein" evidence="2">
    <location>
        <begin position="27"/>
        <end position="268"/>
    </location>
</feature>
<dbReference type="eggNOG" id="ENOG5032XXI">
    <property type="taxonomic scope" value="Bacteria"/>
</dbReference>
<evidence type="ECO:0000256" key="1">
    <source>
        <dbReference type="SAM" id="MobiDB-lite"/>
    </source>
</evidence>
<dbReference type="EMBL" id="CP000096">
    <property type="protein sequence ID" value="ABB22949.1"/>
    <property type="molecule type" value="Genomic_DNA"/>
</dbReference>
<organism evidence="4 5">
    <name type="scientific">Chlorobium luteolum (strain DSM 273 / BCRC 81028 / 2530)</name>
    <name type="common">Pelodictyon luteolum</name>
    <dbReference type="NCBI Taxonomy" id="319225"/>
    <lineage>
        <taxon>Bacteria</taxon>
        <taxon>Pseudomonadati</taxon>
        <taxon>Chlorobiota</taxon>
        <taxon>Chlorobiia</taxon>
        <taxon>Chlorobiales</taxon>
        <taxon>Chlorobiaceae</taxon>
        <taxon>Chlorobium/Pelodictyon group</taxon>
        <taxon>Pelodictyon</taxon>
    </lineage>
</organism>
<dbReference type="Pfam" id="PF14371">
    <property type="entry name" value="DUF4412"/>
    <property type="match status" value="1"/>
</dbReference>
<name>Q3B6T2_CHLL3</name>
<sequence>MHTAMKQAVRLLVFSLFFILLFSACKGQNSPDETVLYSGSAQPFEGVLTMKTVIAGAGTTTTSIMVGHEGIRTESTASLAGLSGRVPVTVLFRAREAGSIYLLNDAAKTYMVFNAESGSPAGDADPLSDAVVANLGEEMVNGYRCTHVRIAEKDGSGVVELWLNHDLLDYVAWTRMQATNRNTASLIAEKLRRVGLDGFPVRTLHRPSGVVTDLVKLERMKPDPSLFSVPAGYRKAEMPSVEPKMLSDESLDKLKGAAEKLHRQLQGR</sequence>
<evidence type="ECO:0000313" key="4">
    <source>
        <dbReference type="EMBL" id="ABB22949.1"/>
    </source>
</evidence>
<accession>Q3B6T2</accession>
<proteinExistence type="predicted"/>